<proteinExistence type="predicted"/>
<sequence>MATCAAKITWLIGLYKELGVNVTVSVRMICESKTTILIAINPIFHECTKHIDIDCHFVKENLSR</sequence>
<feature type="non-terminal residue" evidence="1">
    <location>
        <position position="64"/>
    </location>
</feature>
<gene>
    <name evidence="1" type="ORF">EJD97_013614</name>
</gene>
<comment type="caution">
    <text evidence="1">The sequence shown here is derived from an EMBL/GenBank/DDBJ whole genome shotgun (WGS) entry which is preliminary data.</text>
</comment>
<organism evidence="1">
    <name type="scientific">Solanum chilense</name>
    <name type="common">Tomato</name>
    <name type="synonym">Lycopersicon chilense</name>
    <dbReference type="NCBI Taxonomy" id="4083"/>
    <lineage>
        <taxon>Eukaryota</taxon>
        <taxon>Viridiplantae</taxon>
        <taxon>Streptophyta</taxon>
        <taxon>Embryophyta</taxon>
        <taxon>Tracheophyta</taxon>
        <taxon>Spermatophyta</taxon>
        <taxon>Magnoliopsida</taxon>
        <taxon>eudicotyledons</taxon>
        <taxon>Gunneridae</taxon>
        <taxon>Pentapetalae</taxon>
        <taxon>asterids</taxon>
        <taxon>lamiids</taxon>
        <taxon>Solanales</taxon>
        <taxon>Solanaceae</taxon>
        <taxon>Solanoideae</taxon>
        <taxon>Solaneae</taxon>
        <taxon>Solanum</taxon>
        <taxon>Solanum subgen. Lycopersicon</taxon>
    </lineage>
</organism>
<dbReference type="CDD" id="cd09272">
    <property type="entry name" value="RNase_HI_RT_Ty1"/>
    <property type="match status" value="1"/>
</dbReference>
<dbReference type="EMBL" id="RXGB01003495">
    <property type="protein sequence ID" value="TMW92003.1"/>
    <property type="molecule type" value="Genomic_DNA"/>
</dbReference>
<protein>
    <submittedName>
        <fullName evidence="1">Uncharacterized protein</fullName>
    </submittedName>
</protein>
<name>A0A6N2BIW2_SOLCI</name>
<accession>A0A6N2BIW2</accession>
<evidence type="ECO:0000313" key="1">
    <source>
        <dbReference type="EMBL" id="TMW92003.1"/>
    </source>
</evidence>
<dbReference type="AlphaFoldDB" id="A0A6N2BIW2"/>
<reference evidence="1" key="1">
    <citation type="submission" date="2019-05" db="EMBL/GenBank/DDBJ databases">
        <title>The de novo reference genome and transcriptome assemblies of the wild tomato species Solanum chilense.</title>
        <authorList>
            <person name="Stam R."/>
            <person name="Nosenko T."/>
            <person name="Hoerger A.C."/>
            <person name="Stephan W."/>
            <person name="Seidel M.A."/>
            <person name="Kuhn J.M.M."/>
            <person name="Haberer G."/>
            <person name="Tellier A."/>
        </authorList>
    </citation>
    <scope>NUCLEOTIDE SEQUENCE</scope>
    <source>
        <tissue evidence="1">Mature leaves</tissue>
    </source>
</reference>